<dbReference type="EMBL" id="AF403738">
    <property type="protein sequence ID" value="AAK94163.1"/>
    <property type="molecule type" value="Genomic_DNA"/>
</dbReference>
<dbReference type="RefSeq" id="NP_203389.1">
    <property type="nucleotide sequence ID" value="NC_003084.1"/>
</dbReference>
<keyword evidence="1" id="KW-0812">Transmembrane</keyword>
<gene>
    <name evidence="2" type="primary">CUN085</name>
</gene>
<evidence type="ECO:0000313" key="2">
    <source>
        <dbReference type="EMBL" id="AAK94163.1"/>
    </source>
</evidence>
<organismHost>
    <name type="scientific">Culex nigripalpus</name>
    <dbReference type="NCBI Taxonomy" id="42429"/>
</organismHost>
<protein>
    <submittedName>
        <fullName evidence="2">CUN085 putative occlusion body protein</fullName>
    </submittedName>
</protein>
<organism evidence="2 3">
    <name type="scientific">Culex nigripalpus nucleopolyhedrovirus (isolate Florida/1997)</name>
    <name type="common">CuniNPV</name>
    <dbReference type="NCBI Taxonomy" id="645993"/>
    <lineage>
        <taxon>Viruses</taxon>
        <taxon>Viruses incertae sedis</taxon>
        <taxon>Naldaviricetes</taxon>
        <taxon>Lefavirales</taxon>
        <taxon>Baculoviridae</taxon>
        <taxon>Deltabaculovirus</taxon>
    </lineage>
</organism>
<accession>Q919J1</accession>
<dbReference type="Proteomes" id="UP000006635">
    <property type="component" value="Segment"/>
</dbReference>
<evidence type="ECO:0000256" key="1">
    <source>
        <dbReference type="SAM" id="Phobius"/>
    </source>
</evidence>
<name>Q919J1_NPVCO</name>
<keyword evidence="3" id="KW-1185">Reference proteome</keyword>
<feature type="transmembrane region" description="Helical" evidence="1">
    <location>
        <begin position="78"/>
        <end position="99"/>
    </location>
</feature>
<proteinExistence type="predicted"/>
<dbReference type="GeneID" id="921854"/>
<feature type="transmembrane region" description="Helical" evidence="1">
    <location>
        <begin position="21"/>
        <end position="40"/>
    </location>
</feature>
<evidence type="ECO:0000313" key="3">
    <source>
        <dbReference type="Proteomes" id="UP000006635"/>
    </source>
</evidence>
<sequence length="882" mass="100194">MLAQELRPHSSGPNICGAHNGYFFFFFILQCSKLITQIYNLDLNKLFDFIFYCVSNCILTMYNTSIRCAGYDRAARTLRLAITPVYCGSTFVVVLPAYMANVGFSSSRLDSWVEISEPVENTKCVIVSYTSLLGHQALNERFLSDNVYDYFESYWKDGSIAEFESFMSNIQQYALREFNDCEERLDLNLTITHHNTIGTMAPGYEYCSIVVVNNRGETLYISSSDLNQRKVRAARSFLNSTNFYVRYRGYGLNYFIVCGSVSKTGQTLNINLTLTRGQIYIVDASSLNYLPDQFNKYVVNLYASDIEYNNLTVAQPTLGQYSVYVLPLMDLKVEQVALDLNIDKQILISTSNKILPIESRDLNKSLQLYTELAKNNFALPNTWRQRYSELVMPLGNIEVSLPTYPLKFTAQLIDRKEGEMALNGTEISVRQSTLIMDGREYSFVNEQIITINEGSHKLNEIYTEYQLVSVSLVTKRANSGEDIQVFEPVSVQESVTPPFSKNLCGKRYKYTFEKDFCVETNSCKNALVMNVRANNSGIDIEDPMPLGVIGLDISPLIRNDCQKGEILEMRSVPREVTAHLSIVNHIKFNVSPNQVLVMIGSEWRELVDQSGEFNLNYLAATSMIGHNHRRTGKLYSAEVFITAAGEGTYDAIKVIARYFDLLYFTNANVLEVREIRKLYTQLKNEYDGCDPAQVKPRYRYAVAITNHMDLSSSHSTSFESNSVDPFFVTVEKEDVPTSYMFQHSANANNVILRVSIDALINSNQSVQTNLNGIWLDTKCDTNALSLLPLVIGRYKDNLPPNTLPELVGVNSILPPLPVVRYILANNRSYVRSNEGCNKPSRRCRDGRCFNMAPVCNQLRSRPYITYQANRIDGRFHNLRSLR</sequence>
<keyword evidence="1" id="KW-1133">Transmembrane helix</keyword>
<dbReference type="KEGG" id="vg:921854"/>
<keyword evidence="1" id="KW-0472">Membrane</keyword>
<feature type="transmembrane region" description="Helical" evidence="1">
    <location>
        <begin position="46"/>
        <end position="66"/>
    </location>
</feature>
<reference evidence="2 3" key="1">
    <citation type="journal article" date="2001" name="J. Virol.">
        <title>Genome sequence of a baculovirus pathogenic for Culex nigripalpus.</title>
        <authorList>
            <person name="Afonso C.L."/>
            <person name="Tulman E.R."/>
            <person name="Lu Z."/>
            <person name="Balinsky C.A."/>
            <person name="Moser B.A."/>
            <person name="Becnel J.J."/>
            <person name="Rock D.L."/>
            <person name="Kutish G.F."/>
        </authorList>
    </citation>
    <scope>NUCLEOTIDE SEQUENCE [LARGE SCALE GENOMIC DNA]</scope>
    <source>
        <strain evidence="3">Isolate Florida/1997</strain>
    </source>
</reference>